<accession>A0A8S3AM17</accession>
<proteinExistence type="predicted"/>
<gene>
    <name evidence="2" type="ORF">SMN809_LOCUS42794</name>
</gene>
<dbReference type="EMBL" id="CAJOBI010124449">
    <property type="protein sequence ID" value="CAF4694275.1"/>
    <property type="molecule type" value="Genomic_DNA"/>
</dbReference>
<feature type="region of interest" description="Disordered" evidence="1">
    <location>
        <begin position="1"/>
        <end position="73"/>
    </location>
</feature>
<organism evidence="2 3">
    <name type="scientific">Rotaria magnacalcarata</name>
    <dbReference type="NCBI Taxonomy" id="392030"/>
    <lineage>
        <taxon>Eukaryota</taxon>
        <taxon>Metazoa</taxon>
        <taxon>Spiralia</taxon>
        <taxon>Gnathifera</taxon>
        <taxon>Rotifera</taxon>
        <taxon>Eurotatoria</taxon>
        <taxon>Bdelloidea</taxon>
        <taxon>Philodinida</taxon>
        <taxon>Philodinidae</taxon>
        <taxon>Rotaria</taxon>
    </lineage>
</organism>
<feature type="compositionally biased region" description="Polar residues" evidence="1">
    <location>
        <begin position="14"/>
        <end position="26"/>
    </location>
</feature>
<feature type="compositionally biased region" description="Basic and acidic residues" evidence="1">
    <location>
        <begin position="1"/>
        <end position="13"/>
    </location>
</feature>
<reference evidence="2" key="1">
    <citation type="submission" date="2021-02" db="EMBL/GenBank/DDBJ databases">
        <authorList>
            <person name="Nowell W R."/>
        </authorList>
    </citation>
    <scope>NUCLEOTIDE SEQUENCE</scope>
</reference>
<protein>
    <submittedName>
        <fullName evidence="2">Uncharacterized protein</fullName>
    </submittedName>
</protein>
<sequence length="73" mass="8447">MTEFHYHKNERQNKLSNQSTSELSSFHTKKNENSPTMKKNLTDDDNNNGMHKNISTTQVVPYCESKTSDQQQA</sequence>
<dbReference type="Proteomes" id="UP000676336">
    <property type="component" value="Unassembled WGS sequence"/>
</dbReference>
<feature type="non-terminal residue" evidence="2">
    <location>
        <position position="73"/>
    </location>
</feature>
<evidence type="ECO:0000313" key="2">
    <source>
        <dbReference type="EMBL" id="CAF4694275.1"/>
    </source>
</evidence>
<evidence type="ECO:0000256" key="1">
    <source>
        <dbReference type="SAM" id="MobiDB-lite"/>
    </source>
</evidence>
<name>A0A8S3AM17_9BILA</name>
<feature type="compositionally biased region" description="Polar residues" evidence="1">
    <location>
        <begin position="47"/>
        <end position="59"/>
    </location>
</feature>
<evidence type="ECO:0000313" key="3">
    <source>
        <dbReference type="Proteomes" id="UP000676336"/>
    </source>
</evidence>
<dbReference type="AlphaFoldDB" id="A0A8S3AM17"/>
<comment type="caution">
    <text evidence="2">The sequence shown here is derived from an EMBL/GenBank/DDBJ whole genome shotgun (WGS) entry which is preliminary data.</text>
</comment>